<dbReference type="EMBL" id="JACRUL010000006">
    <property type="protein sequence ID" value="MBC5843666.1"/>
    <property type="molecule type" value="Genomic_DNA"/>
</dbReference>
<sequence>MKRITPIISLILIALFISCTNDRAPEFIEKSNPNSILDQVYQEMITQKRVPEAIDVTKKNPKKIYVHYMPWFTSLEEDGYWGQHWTMLNRNPNRIDIDGKREIASHYYPIIGPYSSNDKDLQEYHLLLMKLSGIDGVIFDWYGARDVYDYNSIKKSTESFINKIEDVGIQFSIMYEDKVAENIQTQRIPKANLNAAMTDLKYIEKTYFTSPNYLRKNDSEILFLFGPNYIKDPLDWEYINSKLNTTPRYINLWKGSNRLGNLSSGEFSWIDRNHLNTLYYYYEYTVENNIATIGGIYPGFNDYYYEGGWRTNPSTDWEIPHNNTQTLEETLNLTDQYPVDFIQLITWNDFGEGTMVEPTLEYGYDFLEKIQIYTGVTYSKKDLEIPYKLYLLRKKYKTDPKIQVILNRVYQLIFTLKLERAKTIIDAIEQTY</sequence>
<keyword evidence="7" id="KW-0472">Membrane</keyword>
<evidence type="ECO:0000256" key="4">
    <source>
        <dbReference type="ARBA" id="ARBA00022968"/>
    </source>
</evidence>
<dbReference type="PANTHER" id="PTHR13572">
    <property type="entry name" value="ENDO-ALPHA-1,2-MANNOSIDASE"/>
    <property type="match status" value="1"/>
</dbReference>
<dbReference type="PROSITE" id="PS51257">
    <property type="entry name" value="PROKAR_LIPOPROTEIN"/>
    <property type="match status" value="1"/>
</dbReference>
<keyword evidence="5" id="KW-1133">Transmembrane helix</keyword>
<evidence type="ECO:0000256" key="6">
    <source>
        <dbReference type="ARBA" id="ARBA00023034"/>
    </source>
</evidence>
<evidence type="ECO:0000256" key="8">
    <source>
        <dbReference type="SAM" id="SignalP"/>
    </source>
</evidence>
<evidence type="ECO:0000256" key="5">
    <source>
        <dbReference type="ARBA" id="ARBA00022989"/>
    </source>
</evidence>
<protein>
    <recommendedName>
        <fullName evidence="11">Glycosyl hydrolase family 99</fullName>
    </recommendedName>
</protein>
<dbReference type="AlphaFoldDB" id="A0A923MXP0"/>
<dbReference type="PANTHER" id="PTHR13572:SF4">
    <property type="entry name" value="RE57134P"/>
    <property type="match status" value="1"/>
</dbReference>
<dbReference type="Pfam" id="PF16317">
    <property type="entry name" value="Glyco_hydro_99"/>
    <property type="match status" value="1"/>
</dbReference>
<dbReference type="GO" id="GO:0004559">
    <property type="term" value="F:alpha-mannosidase activity"/>
    <property type="evidence" value="ECO:0007669"/>
    <property type="project" value="TreeGrafter"/>
</dbReference>
<comment type="caution">
    <text evidence="9">The sequence shown here is derived from an EMBL/GenBank/DDBJ whole genome shotgun (WGS) entry which is preliminary data.</text>
</comment>
<evidence type="ECO:0008006" key="11">
    <source>
        <dbReference type="Google" id="ProtNLM"/>
    </source>
</evidence>
<keyword evidence="4" id="KW-0735">Signal-anchor</keyword>
<accession>A0A923MXP0</accession>
<dbReference type="CDD" id="cd11575">
    <property type="entry name" value="GH99_GH71_like_3"/>
    <property type="match status" value="1"/>
</dbReference>
<comment type="subcellular location">
    <subcellularLocation>
        <location evidence="1">Golgi apparatus membrane</location>
        <topology evidence="1">Single-pass type II membrane protein</topology>
    </subcellularLocation>
</comment>
<name>A0A923MXP0_9FLAO</name>
<organism evidence="9 10">
    <name type="scientific">Flavobacterium muglaense</name>
    <dbReference type="NCBI Taxonomy" id="2764716"/>
    <lineage>
        <taxon>Bacteria</taxon>
        <taxon>Pseudomonadati</taxon>
        <taxon>Bacteroidota</taxon>
        <taxon>Flavobacteriia</taxon>
        <taxon>Flavobacteriales</taxon>
        <taxon>Flavobacteriaceae</taxon>
        <taxon>Flavobacterium</taxon>
    </lineage>
</organism>
<keyword evidence="2" id="KW-0812">Transmembrane</keyword>
<evidence type="ECO:0000313" key="9">
    <source>
        <dbReference type="EMBL" id="MBC5843666.1"/>
    </source>
</evidence>
<feature type="signal peptide" evidence="8">
    <location>
        <begin position="1"/>
        <end position="24"/>
    </location>
</feature>
<evidence type="ECO:0000256" key="3">
    <source>
        <dbReference type="ARBA" id="ARBA00022801"/>
    </source>
</evidence>
<dbReference type="InterPro" id="IPR026071">
    <property type="entry name" value="Glyco_Hydrolase_99"/>
</dbReference>
<evidence type="ECO:0000313" key="10">
    <source>
        <dbReference type="Proteomes" id="UP000641454"/>
    </source>
</evidence>
<keyword evidence="6" id="KW-0333">Golgi apparatus</keyword>
<proteinExistence type="predicted"/>
<dbReference type="RefSeq" id="WP_187017338.1">
    <property type="nucleotide sequence ID" value="NZ_JACRUK010000006.1"/>
</dbReference>
<keyword evidence="8" id="KW-0732">Signal</keyword>
<dbReference type="Gene3D" id="3.20.20.80">
    <property type="entry name" value="Glycosidases"/>
    <property type="match status" value="1"/>
</dbReference>
<gene>
    <name evidence="9" type="ORF">H8R25_04340</name>
</gene>
<keyword evidence="3" id="KW-0378">Hydrolase</keyword>
<evidence type="ECO:0000256" key="1">
    <source>
        <dbReference type="ARBA" id="ARBA00004323"/>
    </source>
</evidence>
<dbReference type="Proteomes" id="UP000641454">
    <property type="component" value="Unassembled WGS sequence"/>
</dbReference>
<feature type="chain" id="PRO_5037012393" description="Glycosyl hydrolase family 99" evidence="8">
    <location>
        <begin position="25"/>
        <end position="432"/>
    </location>
</feature>
<evidence type="ECO:0000256" key="7">
    <source>
        <dbReference type="ARBA" id="ARBA00023136"/>
    </source>
</evidence>
<evidence type="ECO:0000256" key="2">
    <source>
        <dbReference type="ARBA" id="ARBA00022692"/>
    </source>
</evidence>
<keyword evidence="10" id="KW-1185">Reference proteome</keyword>
<reference evidence="9 10" key="1">
    <citation type="submission" date="2020-08" db="EMBL/GenBank/DDBJ databases">
        <title>Description of novel Flavobacterium F-392 isolate.</title>
        <authorList>
            <person name="Saticioglu I.B."/>
            <person name="Duman M."/>
            <person name="Altun S."/>
        </authorList>
    </citation>
    <scope>NUCLEOTIDE SEQUENCE [LARGE SCALE GENOMIC DNA]</scope>
    <source>
        <strain evidence="9 10">F-392</strain>
    </source>
</reference>